<sequence>MNISALEMKITSSAGLGPKGTTFSFRTLRNNNDDKGWVPQLPNLQSFQNSVLCLMIKKN</sequence>
<dbReference type="Proteomes" id="UP001162164">
    <property type="component" value="Unassembled WGS sequence"/>
</dbReference>
<organism evidence="1 2">
    <name type="scientific">Molorchus minor</name>
    <dbReference type="NCBI Taxonomy" id="1323400"/>
    <lineage>
        <taxon>Eukaryota</taxon>
        <taxon>Metazoa</taxon>
        <taxon>Ecdysozoa</taxon>
        <taxon>Arthropoda</taxon>
        <taxon>Hexapoda</taxon>
        <taxon>Insecta</taxon>
        <taxon>Pterygota</taxon>
        <taxon>Neoptera</taxon>
        <taxon>Endopterygota</taxon>
        <taxon>Coleoptera</taxon>
        <taxon>Polyphaga</taxon>
        <taxon>Cucujiformia</taxon>
        <taxon>Chrysomeloidea</taxon>
        <taxon>Cerambycidae</taxon>
        <taxon>Lamiinae</taxon>
        <taxon>Monochamini</taxon>
        <taxon>Molorchus</taxon>
    </lineage>
</organism>
<evidence type="ECO:0000313" key="2">
    <source>
        <dbReference type="Proteomes" id="UP001162164"/>
    </source>
</evidence>
<proteinExistence type="predicted"/>
<name>A0ABQ9K093_9CUCU</name>
<evidence type="ECO:0000313" key="1">
    <source>
        <dbReference type="EMBL" id="KAJ8983547.1"/>
    </source>
</evidence>
<reference evidence="1" key="1">
    <citation type="journal article" date="2023" name="Insect Mol. Biol.">
        <title>Genome sequencing provides insights into the evolution of gene families encoding plant cell wall-degrading enzymes in longhorned beetles.</title>
        <authorList>
            <person name="Shin N.R."/>
            <person name="Okamura Y."/>
            <person name="Kirsch R."/>
            <person name="Pauchet Y."/>
        </authorList>
    </citation>
    <scope>NUCLEOTIDE SEQUENCE</scope>
    <source>
        <strain evidence="1">MMC_N1</strain>
    </source>
</reference>
<accession>A0ABQ9K093</accession>
<protein>
    <submittedName>
        <fullName evidence="1">Uncharacterized protein</fullName>
    </submittedName>
</protein>
<comment type="caution">
    <text evidence="1">The sequence shown here is derived from an EMBL/GenBank/DDBJ whole genome shotgun (WGS) entry which is preliminary data.</text>
</comment>
<gene>
    <name evidence="1" type="ORF">NQ317_006592</name>
</gene>
<keyword evidence="2" id="KW-1185">Reference proteome</keyword>
<dbReference type="EMBL" id="JAPWTJ010000070">
    <property type="protein sequence ID" value="KAJ8983547.1"/>
    <property type="molecule type" value="Genomic_DNA"/>
</dbReference>